<dbReference type="RefSeq" id="WP_345337691.1">
    <property type="nucleotide sequence ID" value="NZ_BAABLI010000003.1"/>
</dbReference>
<keyword evidence="1" id="KW-0472">Membrane</keyword>
<feature type="transmembrane region" description="Helical" evidence="1">
    <location>
        <begin position="91"/>
        <end position="118"/>
    </location>
</feature>
<keyword evidence="1" id="KW-0812">Transmembrane</keyword>
<keyword evidence="1" id="KW-1133">Transmembrane helix</keyword>
<organism evidence="2 3">
    <name type="scientific">Corallincola platygyrae</name>
    <dbReference type="NCBI Taxonomy" id="1193278"/>
    <lineage>
        <taxon>Bacteria</taxon>
        <taxon>Pseudomonadati</taxon>
        <taxon>Pseudomonadota</taxon>
        <taxon>Gammaproteobacteria</taxon>
        <taxon>Alteromonadales</taxon>
        <taxon>Psychromonadaceae</taxon>
        <taxon>Corallincola</taxon>
    </lineage>
</organism>
<evidence type="ECO:0000256" key="1">
    <source>
        <dbReference type="SAM" id="Phobius"/>
    </source>
</evidence>
<name>A0ABW4XG53_9GAMM</name>
<sequence>MESMKNRESKTAGSLIDDPVILRLFERMPHSVQESFTEEQLMHLKVAVGSRGWGEHAVDVRGSFRGWRHRYYYVMLFGRNRRHLTPGQKRIHNLISAAMLTGFVCVGLLIGLLGLYLLKSAAGIDLFPDHSLGIWDWFNSN</sequence>
<comment type="caution">
    <text evidence="2">The sequence shown here is derived from an EMBL/GenBank/DDBJ whole genome shotgun (WGS) entry which is preliminary data.</text>
</comment>
<dbReference type="Proteomes" id="UP001597380">
    <property type="component" value="Unassembled WGS sequence"/>
</dbReference>
<reference evidence="3" key="1">
    <citation type="journal article" date="2019" name="Int. J. Syst. Evol. Microbiol.">
        <title>The Global Catalogue of Microorganisms (GCM) 10K type strain sequencing project: providing services to taxonomists for standard genome sequencing and annotation.</title>
        <authorList>
            <consortium name="The Broad Institute Genomics Platform"/>
            <consortium name="The Broad Institute Genome Sequencing Center for Infectious Disease"/>
            <person name="Wu L."/>
            <person name="Ma J."/>
        </authorList>
    </citation>
    <scope>NUCLEOTIDE SEQUENCE [LARGE SCALE GENOMIC DNA]</scope>
    <source>
        <strain evidence="3">CGMCC 1.10992</strain>
    </source>
</reference>
<protein>
    <submittedName>
        <fullName evidence="2">3-phosphoshikimate 1-carboxyvinyltransferase</fullName>
    </submittedName>
</protein>
<accession>A0ABW4XG53</accession>
<evidence type="ECO:0000313" key="3">
    <source>
        <dbReference type="Proteomes" id="UP001597380"/>
    </source>
</evidence>
<keyword evidence="3" id="KW-1185">Reference proteome</keyword>
<gene>
    <name evidence="2" type="ORF">ACFSJ3_00605</name>
</gene>
<proteinExistence type="predicted"/>
<evidence type="ECO:0000313" key="2">
    <source>
        <dbReference type="EMBL" id="MFD2094470.1"/>
    </source>
</evidence>
<dbReference type="EMBL" id="JBHUHT010000003">
    <property type="protein sequence ID" value="MFD2094470.1"/>
    <property type="molecule type" value="Genomic_DNA"/>
</dbReference>